<evidence type="ECO:0000256" key="7">
    <source>
        <dbReference type="SAM" id="Phobius"/>
    </source>
</evidence>
<evidence type="ECO:0000256" key="2">
    <source>
        <dbReference type="ARBA" id="ARBA00022083"/>
    </source>
</evidence>
<evidence type="ECO:0000256" key="3">
    <source>
        <dbReference type="ARBA" id="ARBA00022478"/>
    </source>
</evidence>
<gene>
    <name evidence="9" type="ORF">TCLT_LOCUS8832</name>
</gene>
<dbReference type="Pfam" id="PF01193">
    <property type="entry name" value="RNA_pol_L"/>
    <property type="match status" value="1"/>
</dbReference>
<dbReference type="Gene3D" id="3.90.550.10">
    <property type="entry name" value="Spore Coat Polysaccharide Biosynthesis Protein SpsA, Chain A"/>
    <property type="match status" value="1"/>
</dbReference>
<sequence length="757" mass="86328">MAFRYIEKVLGLATAIISDQSTAFSIALLRSILSKSILLPFYLCWVRLRMELITILIWFFLCCIPFVISSLYILSWLTPWPKRTHKEFLEPKYLYNPSNSCSESKQFKSLLVLDESSGRFYCREPDLYLSVIIPAMNEQERLPVMLDECLPYLEDRQAKNNFFTYEVIIVDDGSTDGTANIGCKYGQQYGEKIKVLKLEKNLGKGGAVRMGVLCARGSLILFADADGATNFADFQLLENELLIITAFDGDISDRKNFNWEFPAIAVGSRAHMEKESIAKRSLVRTLLMIGFHIIVYIFTVRTIHDTQCGYKLFTRGAVAKLFPLLHIERWAFDVELLFLAEYFDIPVREIPVRWHEVDGSKIVPILSWVEMGRDLILIWFRYKIGIWNYDSILNPGSRRKVDQDARNKLLIESERVLNTYDANSDIGDYIDSTWDIQTYLSNIKLMIINESVDGMSLEFDLVGVEAPIANAIRRILIAEIPTMAIEKVYLYQNTSVLPDEVLCHRLGLLPIKADPRHFKMPLTRVIGINEFGVDCDEEPTGDQERNLIFQIKVSCTRNRNASKTATNPKEIYKNAFVYSDAFKWIPIGNQASLWSHPPAMVHDDILITQLRPGQEIEARCHCVKGIGRDHAKFSPVATASYRLLPQISLTKDFTGEDAQKIKDSFSDGVIGINKDGIAYVKDARYDTCSRNILRHEDLAEHIELSKIKNHFIFSVESTGALKSAELVAEACKVMESKCKTIKFLFKKKLNELLSVSK</sequence>
<evidence type="ECO:0000256" key="6">
    <source>
        <dbReference type="ARBA" id="ARBA00025804"/>
    </source>
</evidence>
<protein>
    <recommendedName>
        <fullName evidence="2">DNA-directed RNA polymerases I and III subunit RPAC1</fullName>
    </recommendedName>
</protein>
<dbReference type="CDD" id="cd07032">
    <property type="entry name" value="RNAP_I_II_AC40"/>
    <property type="match status" value="1"/>
</dbReference>
<evidence type="ECO:0000313" key="11">
    <source>
        <dbReference type="WBParaSite" id="TCLT_0000884301-mRNA-1"/>
    </source>
</evidence>
<keyword evidence="7" id="KW-0812">Transmembrane</keyword>
<feature type="domain" description="DNA-directed RNA polymerase RpoA/D/Rpb3-type" evidence="8">
    <location>
        <begin position="456"/>
        <end position="744"/>
    </location>
</feature>
<organism evidence="11">
    <name type="scientific">Thelazia callipaeda</name>
    <name type="common">Oriental eyeworm</name>
    <name type="synonym">Parasitic nematode</name>
    <dbReference type="NCBI Taxonomy" id="103827"/>
    <lineage>
        <taxon>Eukaryota</taxon>
        <taxon>Metazoa</taxon>
        <taxon>Ecdysozoa</taxon>
        <taxon>Nematoda</taxon>
        <taxon>Chromadorea</taxon>
        <taxon>Rhabditida</taxon>
        <taxon>Spirurina</taxon>
        <taxon>Spiruromorpha</taxon>
        <taxon>Thelazioidea</taxon>
        <taxon>Thelaziidae</taxon>
        <taxon>Thelazia</taxon>
    </lineage>
</organism>
<keyword evidence="3" id="KW-0240">DNA-directed RNA polymerase</keyword>
<dbReference type="InterPro" id="IPR036603">
    <property type="entry name" value="RBP11-like"/>
</dbReference>
<proteinExistence type="inferred from homology"/>
<dbReference type="InterPro" id="IPR029044">
    <property type="entry name" value="Nucleotide-diphossugar_trans"/>
</dbReference>
<keyword evidence="10" id="KW-1185">Reference proteome</keyword>
<dbReference type="InterPro" id="IPR022842">
    <property type="entry name" value="RNAP_Rpo3/Rpb3/RPAC1"/>
</dbReference>
<keyword evidence="5" id="KW-0539">Nucleus</keyword>
<evidence type="ECO:0000259" key="8">
    <source>
        <dbReference type="SMART" id="SM00662"/>
    </source>
</evidence>
<dbReference type="OrthoDB" id="3784at2759"/>
<dbReference type="GO" id="GO:0005666">
    <property type="term" value="C:RNA polymerase III complex"/>
    <property type="evidence" value="ECO:0007669"/>
    <property type="project" value="TreeGrafter"/>
</dbReference>
<dbReference type="InterPro" id="IPR035518">
    <property type="entry name" value="DPG_synthase"/>
</dbReference>
<feature type="transmembrane region" description="Helical" evidence="7">
    <location>
        <begin position="53"/>
        <end position="77"/>
    </location>
</feature>
<dbReference type="Pfam" id="PF01000">
    <property type="entry name" value="RNA_pol_A_bac"/>
    <property type="match status" value="1"/>
</dbReference>
<dbReference type="GO" id="GO:0046983">
    <property type="term" value="F:protein dimerization activity"/>
    <property type="evidence" value="ECO:0007669"/>
    <property type="project" value="InterPro"/>
</dbReference>
<dbReference type="SUPFAM" id="SSF53448">
    <property type="entry name" value="Nucleotide-diphospho-sugar transferases"/>
    <property type="match status" value="1"/>
</dbReference>
<dbReference type="InterPro" id="IPR036643">
    <property type="entry name" value="RNApol_insert_sf"/>
</dbReference>
<keyword evidence="7" id="KW-0472">Membrane</keyword>
<dbReference type="HAMAP" id="MF_00320">
    <property type="entry name" value="RNApol_arch_Rpo3"/>
    <property type="match status" value="1"/>
</dbReference>
<dbReference type="Gene3D" id="2.170.120.12">
    <property type="entry name" value="DNA-directed RNA polymerase, insert domain"/>
    <property type="match status" value="1"/>
</dbReference>
<dbReference type="WBParaSite" id="TCLT_0000884301-mRNA-1">
    <property type="protein sequence ID" value="TCLT_0000884301-mRNA-1"/>
    <property type="gene ID" value="TCLT_0000884301"/>
</dbReference>
<dbReference type="OMA" id="IEANCHA"/>
<dbReference type="PANTHER" id="PTHR11800">
    <property type="entry name" value="DNA-DIRECTED RNA POLYMERASE"/>
    <property type="match status" value="1"/>
</dbReference>
<dbReference type="Pfam" id="PF00535">
    <property type="entry name" value="Glycos_transf_2"/>
    <property type="match status" value="1"/>
</dbReference>
<dbReference type="STRING" id="103827.A0A0N5D714"/>
<comment type="subcellular location">
    <subcellularLocation>
        <location evidence="1">Nucleus</location>
    </subcellularLocation>
</comment>
<dbReference type="CDD" id="cd04188">
    <property type="entry name" value="DPG_synthase"/>
    <property type="match status" value="1"/>
</dbReference>
<dbReference type="SMART" id="SM00662">
    <property type="entry name" value="RPOLD"/>
    <property type="match status" value="1"/>
</dbReference>
<accession>A0A0N5D714</accession>
<dbReference type="Proteomes" id="UP000276776">
    <property type="component" value="Unassembled WGS sequence"/>
</dbReference>
<dbReference type="EMBL" id="UYYF01004688">
    <property type="protein sequence ID" value="VDN06415.1"/>
    <property type="molecule type" value="Genomic_DNA"/>
</dbReference>
<evidence type="ECO:0000256" key="4">
    <source>
        <dbReference type="ARBA" id="ARBA00023163"/>
    </source>
</evidence>
<name>A0A0N5D714_THECL</name>
<evidence type="ECO:0000313" key="9">
    <source>
        <dbReference type="EMBL" id="VDN06415.1"/>
    </source>
</evidence>
<dbReference type="SUPFAM" id="SSF56553">
    <property type="entry name" value="Insert subdomain of RNA polymerase alpha subunit"/>
    <property type="match status" value="1"/>
</dbReference>
<dbReference type="FunFam" id="2.170.120.12:FF:000003">
    <property type="entry name" value="Dna-directed rna polymerases i and iii subunit"/>
    <property type="match status" value="1"/>
</dbReference>
<comment type="similarity">
    <text evidence="6">Belongs to the archaeal Rpo3/eukaryotic RPB3 RNA polymerase subunit family.</text>
</comment>
<feature type="transmembrane region" description="Helical" evidence="7">
    <location>
        <begin position="281"/>
        <end position="298"/>
    </location>
</feature>
<keyword evidence="4" id="KW-0804">Transcription</keyword>
<dbReference type="InterPro" id="IPR011263">
    <property type="entry name" value="DNA-dir_RNA_pol_RpoA/D/Rpb3"/>
</dbReference>
<dbReference type="AlphaFoldDB" id="A0A0N5D714"/>
<dbReference type="Gene3D" id="3.30.1360.10">
    <property type="entry name" value="RNA polymerase, RBP11-like subunit"/>
    <property type="match status" value="1"/>
</dbReference>
<dbReference type="GO" id="GO:0006351">
    <property type="term" value="P:DNA-templated transcription"/>
    <property type="evidence" value="ECO:0007669"/>
    <property type="project" value="InterPro"/>
</dbReference>
<dbReference type="GO" id="GO:0005736">
    <property type="term" value="C:RNA polymerase I complex"/>
    <property type="evidence" value="ECO:0007669"/>
    <property type="project" value="TreeGrafter"/>
</dbReference>
<reference evidence="9 10" key="2">
    <citation type="submission" date="2018-11" db="EMBL/GenBank/DDBJ databases">
        <authorList>
            <consortium name="Pathogen Informatics"/>
        </authorList>
    </citation>
    <scope>NUCLEOTIDE SEQUENCE [LARGE SCALE GENOMIC DNA]</scope>
</reference>
<reference evidence="11" key="1">
    <citation type="submission" date="2017-02" db="UniProtKB">
        <authorList>
            <consortium name="WormBaseParasite"/>
        </authorList>
    </citation>
    <scope>IDENTIFICATION</scope>
</reference>
<dbReference type="InterPro" id="IPR001173">
    <property type="entry name" value="Glyco_trans_2-like"/>
</dbReference>
<evidence type="ECO:0000313" key="10">
    <source>
        <dbReference type="Proteomes" id="UP000276776"/>
    </source>
</evidence>
<evidence type="ECO:0000256" key="5">
    <source>
        <dbReference type="ARBA" id="ARBA00023242"/>
    </source>
</evidence>
<dbReference type="InterPro" id="IPR033901">
    <property type="entry name" value="RNAPI/III_AC40"/>
</dbReference>
<keyword evidence="7" id="KW-1133">Transmembrane helix</keyword>
<evidence type="ECO:0000256" key="1">
    <source>
        <dbReference type="ARBA" id="ARBA00004123"/>
    </source>
</evidence>
<dbReference type="InterPro" id="IPR011262">
    <property type="entry name" value="DNA-dir_RNA_pol_insert"/>
</dbReference>
<dbReference type="SUPFAM" id="SSF55257">
    <property type="entry name" value="RBP11-like subunits of RNA polymerase"/>
    <property type="match status" value="1"/>
</dbReference>
<dbReference type="InterPro" id="IPR050518">
    <property type="entry name" value="Rpo3/RPB3_RNA_Pol_subunit"/>
</dbReference>
<dbReference type="GO" id="GO:0003899">
    <property type="term" value="F:DNA-directed RNA polymerase activity"/>
    <property type="evidence" value="ECO:0007669"/>
    <property type="project" value="InterPro"/>
</dbReference>
<dbReference type="PANTHER" id="PTHR11800:SF13">
    <property type="entry name" value="DNA-DIRECTED RNA POLYMERASES I AND III SUBUNIT RPAC1"/>
    <property type="match status" value="1"/>
</dbReference>